<feature type="compositionally biased region" description="Basic and acidic residues" evidence="1">
    <location>
        <begin position="60"/>
        <end position="70"/>
    </location>
</feature>
<sequence length="115" mass="13551">MGEQEFQCYLCKQTNLKSPKECEFCHNVFHPCCLKKKHKIMNEKGDLQICEGNGNNNIDNEQRMETDNEKTRKRKKNGEEESVDNYGISLKVDGILNKIEELGFRQDDMMEEMRE</sequence>
<evidence type="ECO:0000256" key="1">
    <source>
        <dbReference type="SAM" id="MobiDB-lite"/>
    </source>
</evidence>
<accession>A0AAV7IIH4</accession>
<feature type="non-terminal residue" evidence="2">
    <location>
        <position position="115"/>
    </location>
</feature>
<reference evidence="2 3" key="1">
    <citation type="journal article" date="2021" name="J. Hered.">
        <title>A chromosome-level genome assembly of the parasitoid wasp, Cotesia glomerata (Hymenoptera: Braconidae).</title>
        <authorList>
            <person name="Pinto B.J."/>
            <person name="Weis J.J."/>
            <person name="Gamble T."/>
            <person name="Ode P.J."/>
            <person name="Paul R."/>
            <person name="Zaspel J.M."/>
        </authorList>
    </citation>
    <scope>NUCLEOTIDE SEQUENCE [LARGE SCALE GENOMIC DNA]</scope>
    <source>
        <strain evidence="2">CgM1</strain>
    </source>
</reference>
<evidence type="ECO:0000313" key="2">
    <source>
        <dbReference type="EMBL" id="KAH0551047.1"/>
    </source>
</evidence>
<dbReference type="Proteomes" id="UP000826195">
    <property type="component" value="Unassembled WGS sequence"/>
</dbReference>
<gene>
    <name evidence="2" type="ORF">KQX54_000125</name>
</gene>
<organism evidence="2 3">
    <name type="scientific">Cotesia glomerata</name>
    <name type="common">Lepidopteran parasitic wasp</name>
    <name type="synonym">Apanteles glomeratus</name>
    <dbReference type="NCBI Taxonomy" id="32391"/>
    <lineage>
        <taxon>Eukaryota</taxon>
        <taxon>Metazoa</taxon>
        <taxon>Ecdysozoa</taxon>
        <taxon>Arthropoda</taxon>
        <taxon>Hexapoda</taxon>
        <taxon>Insecta</taxon>
        <taxon>Pterygota</taxon>
        <taxon>Neoptera</taxon>
        <taxon>Endopterygota</taxon>
        <taxon>Hymenoptera</taxon>
        <taxon>Apocrita</taxon>
        <taxon>Ichneumonoidea</taxon>
        <taxon>Braconidae</taxon>
        <taxon>Microgastrinae</taxon>
        <taxon>Cotesia</taxon>
    </lineage>
</organism>
<dbReference type="AlphaFoldDB" id="A0AAV7IIH4"/>
<evidence type="ECO:0008006" key="4">
    <source>
        <dbReference type="Google" id="ProtNLM"/>
    </source>
</evidence>
<evidence type="ECO:0000313" key="3">
    <source>
        <dbReference type="Proteomes" id="UP000826195"/>
    </source>
</evidence>
<keyword evidence="3" id="KW-1185">Reference proteome</keyword>
<dbReference type="EMBL" id="JAHXZJ010001679">
    <property type="protein sequence ID" value="KAH0551047.1"/>
    <property type="molecule type" value="Genomic_DNA"/>
</dbReference>
<comment type="caution">
    <text evidence="2">The sequence shown here is derived from an EMBL/GenBank/DDBJ whole genome shotgun (WGS) entry which is preliminary data.</text>
</comment>
<name>A0AAV7IIH4_COTGL</name>
<proteinExistence type="predicted"/>
<feature type="region of interest" description="Disordered" evidence="1">
    <location>
        <begin position="51"/>
        <end position="82"/>
    </location>
</feature>
<protein>
    <recommendedName>
        <fullName evidence="4">Phorbol-ester/DAG-type domain-containing protein</fullName>
    </recommendedName>
</protein>